<evidence type="ECO:0000256" key="1">
    <source>
        <dbReference type="SAM" id="MobiDB-lite"/>
    </source>
</evidence>
<proteinExistence type="predicted"/>
<reference evidence="2 3" key="1">
    <citation type="submission" date="2015-03" db="EMBL/GenBank/DDBJ databases">
        <authorList>
            <consortium name="Pathogen Informatics"/>
        </authorList>
    </citation>
    <scope>NUCLEOTIDE SEQUENCE [LARGE SCALE GENOMIC DNA]</scope>
    <source>
        <strain evidence="2 3">M09401471</strain>
    </source>
</reference>
<organism evidence="2 3">
    <name type="scientific">Mycobacterium tuberculosis</name>
    <dbReference type="NCBI Taxonomy" id="1773"/>
    <lineage>
        <taxon>Bacteria</taxon>
        <taxon>Bacillati</taxon>
        <taxon>Actinomycetota</taxon>
        <taxon>Actinomycetes</taxon>
        <taxon>Mycobacteriales</taxon>
        <taxon>Mycobacteriaceae</taxon>
        <taxon>Mycobacterium</taxon>
        <taxon>Mycobacterium tuberculosis complex</taxon>
    </lineage>
</organism>
<dbReference type="EMBL" id="CSAJ01000188">
    <property type="protein sequence ID" value="COW12091.1"/>
    <property type="molecule type" value="Genomic_DNA"/>
</dbReference>
<feature type="region of interest" description="Disordered" evidence="1">
    <location>
        <begin position="19"/>
        <end position="53"/>
    </location>
</feature>
<dbReference type="AlphaFoldDB" id="A0A655IRK2"/>
<gene>
    <name evidence="2" type="ORF">ERS007720_01753</name>
</gene>
<name>A0A655IRK2_MYCTX</name>
<accession>A0A655IRK2</accession>
<feature type="compositionally biased region" description="Polar residues" evidence="1">
    <location>
        <begin position="33"/>
        <end position="43"/>
    </location>
</feature>
<evidence type="ECO:0000313" key="2">
    <source>
        <dbReference type="EMBL" id="COW12091.1"/>
    </source>
</evidence>
<sequence>MALSAFDWSRLRSMASKLSKVAEDTARPEVRSTNRLALQNPSRPSIWGRTDDL</sequence>
<evidence type="ECO:0000313" key="3">
    <source>
        <dbReference type="Proteomes" id="UP000044938"/>
    </source>
</evidence>
<protein>
    <submittedName>
        <fullName evidence="2">Uncharacterized protein</fullName>
    </submittedName>
</protein>
<feature type="compositionally biased region" description="Basic and acidic residues" evidence="1">
    <location>
        <begin position="20"/>
        <end position="32"/>
    </location>
</feature>
<dbReference type="Proteomes" id="UP000044938">
    <property type="component" value="Unassembled WGS sequence"/>
</dbReference>